<dbReference type="SUPFAM" id="SSF51419">
    <property type="entry name" value="PLP-binding barrel"/>
    <property type="match status" value="1"/>
</dbReference>
<evidence type="ECO:0000256" key="4">
    <source>
        <dbReference type="ARBA" id="ARBA00022490"/>
    </source>
</evidence>
<evidence type="ECO:0000259" key="18">
    <source>
        <dbReference type="Pfam" id="PF00278"/>
    </source>
</evidence>
<evidence type="ECO:0000256" key="10">
    <source>
        <dbReference type="ARBA" id="ARBA00034138"/>
    </source>
</evidence>
<proteinExistence type="inferred from homology"/>
<sequence>MAPSVIVQNGRSELGGILLKKSLLSQVGPRSDPRGRLAPPAGPLVTPEKQQQYRRAVVQEALHHEISKINVEKCSEGEEDPFYVADLGVVYRQFLRWRDQLPMVKPYYAVKCNPDIGVLSTLAKLGCNFDCASVKEIRSVLELGVSPDRVIYANPCKTSSYLRFAQQSDVGLTTVDNAAELYKIQKYHPGCGILIRIVTDDSAAVCRLSTKFGCTVDTATNELLPLAAKLGLNVRGVAFHIGSGAEDFSSIHRAIGDARKVFDVGISKHGFRGAMNILDIGGGFQSDSFDEAAAIVRESLATYFPQEYAAEHGVQFIAEPGRFMVSGAFTLVTHVIARRDAPHGSPDDTPKAMIYINDGVYGNLNCILFDHQSPQPSVLSHKGKLLPYSPEGSDPQSSPHTYSIWGPTCDGLDCVSPRSSLTHDVDVGDWLYFPNLGAYTLAAATSFNGFKCAARIVYVASEDLSQYNI</sequence>
<dbReference type="PANTHER" id="PTHR11482">
    <property type="entry name" value="ARGININE/DIAMINOPIMELATE/ORNITHINE DECARBOXYLASE"/>
    <property type="match status" value="1"/>
</dbReference>
<evidence type="ECO:0000256" key="11">
    <source>
        <dbReference type="ARBA" id="ARBA00037173"/>
    </source>
</evidence>
<feature type="domain" description="Orn/DAP/Arg decarboxylase 2 N-terminal" evidence="19">
    <location>
        <begin position="88"/>
        <end position="326"/>
    </location>
</feature>
<dbReference type="Proteomes" id="UP000005222">
    <property type="component" value="Chromosome L"/>
</dbReference>
<dbReference type="Gene3D" id="2.40.37.10">
    <property type="entry name" value="Lyase, Ornithine Decarboxylase, Chain A, domain 1"/>
    <property type="match status" value="1"/>
</dbReference>
<keyword evidence="8" id="KW-0456">Lyase</keyword>
<evidence type="ECO:0000256" key="1">
    <source>
        <dbReference type="ARBA" id="ARBA00001933"/>
    </source>
</evidence>
<dbReference type="PANTHER" id="PTHR11482:SF6">
    <property type="entry name" value="ORNITHINE DECARBOXYLASE 1-RELATED"/>
    <property type="match status" value="1"/>
</dbReference>
<gene>
    <name evidence="20" type="primary">Piso0_003909</name>
    <name evidence="20" type="ORF">GNLVRS01_PISO0K05246g</name>
    <name evidence="21" type="ORF">GNLVRS01_PISO0L05247g</name>
</gene>
<keyword evidence="22" id="KW-1185">Reference proteome</keyword>
<dbReference type="AlphaFoldDB" id="G8Y9V1"/>
<comment type="cofactor">
    <cofactor evidence="1 15">
        <name>pyridoxal 5'-phosphate</name>
        <dbReference type="ChEBI" id="CHEBI:597326"/>
    </cofactor>
</comment>
<dbReference type="GO" id="GO:0033387">
    <property type="term" value="P:putrescine biosynthetic process from arginine, via ornithine"/>
    <property type="evidence" value="ECO:0007669"/>
    <property type="project" value="TreeGrafter"/>
</dbReference>
<dbReference type="STRING" id="559304.G8Y9V1"/>
<evidence type="ECO:0000313" key="22">
    <source>
        <dbReference type="Proteomes" id="UP000005222"/>
    </source>
</evidence>
<dbReference type="InterPro" id="IPR022643">
    <property type="entry name" value="De-COase2_C"/>
</dbReference>
<evidence type="ECO:0000256" key="3">
    <source>
        <dbReference type="ARBA" id="ARBA00008872"/>
    </source>
</evidence>
<accession>G8Y9V1</accession>
<comment type="pathway">
    <text evidence="9">Amine and polyamine biosynthesis; putrescine biosynthesis via L-ornithine pathway; putrescine from L-ornithine: step 1/1.</text>
</comment>
<dbReference type="FunFam" id="3.20.20.10:FF:000005">
    <property type="entry name" value="Ornithine decarboxylase"/>
    <property type="match status" value="1"/>
</dbReference>
<dbReference type="EMBL" id="FO082048">
    <property type="protein sequence ID" value="CCE84365.1"/>
    <property type="molecule type" value="Genomic_DNA"/>
</dbReference>
<evidence type="ECO:0000256" key="14">
    <source>
        <dbReference type="ARBA" id="ARBA00049127"/>
    </source>
</evidence>
<dbReference type="InterPro" id="IPR029066">
    <property type="entry name" value="PLP-binding_barrel"/>
</dbReference>
<evidence type="ECO:0000313" key="21">
    <source>
        <dbReference type="EMBL" id="CCE84365.1"/>
    </source>
</evidence>
<keyword evidence="7" id="KW-0620">Polyamine biosynthesis</keyword>
<evidence type="ECO:0000256" key="13">
    <source>
        <dbReference type="ARBA" id="ARBA00046672"/>
    </source>
</evidence>
<evidence type="ECO:0000256" key="15">
    <source>
        <dbReference type="PIRSR" id="PIRSR600183-50"/>
    </source>
</evidence>
<feature type="domain" description="Orn/DAP/Arg decarboxylase 2 C-terminal" evidence="18">
    <location>
        <begin position="83"/>
        <end position="437"/>
    </location>
</feature>
<comment type="catalytic activity">
    <reaction evidence="14">
        <text>L-ornithine + H(+) = putrescine + CO2</text>
        <dbReference type="Rhea" id="RHEA:22964"/>
        <dbReference type="ChEBI" id="CHEBI:15378"/>
        <dbReference type="ChEBI" id="CHEBI:16526"/>
        <dbReference type="ChEBI" id="CHEBI:46911"/>
        <dbReference type="ChEBI" id="CHEBI:326268"/>
        <dbReference type="EC" id="4.1.1.17"/>
    </reaction>
</comment>
<dbReference type="InParanoid" id="G8Y9V1"/>
<dbReference type="eggNOG" id="KOG0622">
    <property type="taxonomic scope" value="Eukaryota"/>
</dbReference>
<keyword evidence="5" id="KW-0210">Decarboxylase</keyword>
<keyword evidence="6 15" id="KW-0663">Pyridoxal phosphate</keyword>
<dbReference type="FunCoup" id="G8Y9V1">
    <property type="interactions" value="2407"/>
</dbReference>
<dbReference type="EMBL" id="FO082049">
    <property type="protein sequence ID" value="CCE83334.1"/>
    <property type="molecule type" value="Genomic_DNA"/>
</dbReference>
<comment type="similarity">
    <text evidence="3 16">Belongs to the Orn/Lys/Arg decarboxylase class-II family.</text>
</comment>
<dbReference type="InterPro" id="IPR022644">
    <property type="entry name" value="De-COase2_N"/>
</dbReference>
<dbReference type="HOGENOM" id="CLU_026444_1_2_1"/>
<dbReference type="FunFam" id="2.40.37.10:FF:000010">
    <property type="entry name" value="Ornithine decarboxylase"/>
    <property type="match status" value="1"/>
</dbReference>
<comment type="function">
    <text evidence="11">Catalyzes the first and rate-limiting step of polyamine biosynthesis that converts ornithine into putrescine, which is the precursor for the polyamines, spermidine and spermine. Polyamines are essential for cell proliferation and are implicated in cellular processes, ranging from DNA replication to apoptosis.</text>
</comment>
<dbReference type="EC" id="4.1.1.17" evidence="10"/>
<dbReference type="Pfam" id="PF00278">
    <property type="entry name" value="Orn_DAP_Arg_deC"/>
    <property type="match status" value="1"/>
</dbReference>
<evidence type="ECO:0000256" key="17">
    <source>
        <dbReference type="SAM" id="MobiDB-lite"/>
    </source>
</evidence>
<reference evidence="20" key="1">
    <citation type="submission" date="2011-10" db="EMBL/GenBank/DDBJ databases">
        <authorList>
            <person name="Genoscope - CEA"/>
        </authorList>
    </citation>
    <scope>NUCLEOTIDE SEQUENCE</scope>
</reference>
<evidence type="ECO:0000256" key="16">
    <source>
        <dbReference type="RuleBase" id="RU003737"/>
    </source>
</evidence>
<protein>
    <recommendedName>
        <fullName evidence="12">Ornithine decarboxylase</fullName>
        <ecNumber evidence="10">4.1.1.17</ecNumber>
    </recommendedName>
</protein>
<evidence type="ECO:0000256" key="8">
    <source>
        <dbReference type="ARBA" id="ARBA00023239"/>
    </source>
</evidence>
<organism evidence="20 22">
    <name type="scientific">Pichia sorbitophila (strain ATCC MYA-4447 / BCRC 22081 / CBS 7064 / NBRC 10061 / NRRL Y-12695)</name>
    <name type="common">Hybrid yeast</name>
    <dbReference type="NCBI Taxonomy" id="559304"/>
    <lineage>
        <taxon>Eukaryota</taxon>
        <taxon>Fungi</taxon>
        <taxon>Dikarya</taxon>
        <taxon>Ascomycota</taxon>
        <taxon>Saccharomycotina</taxon>
        <taxon>Pichiomycetes</taxon>
        <taxon>Debaryomycetaceae</taxon>
        <taxon>Millerozyma</taxon>
    </lineage>
</organism>
<evidence type="ECO:0000256" key="5">
    <source>
        <dbReference type="ARBA" id="ARBA00022793"/>
    </source>
</evidence>
<dbReference type="Pfam" id="PF02784">
    <property type="entry name" value="Orn_Arg_deC_N"/>
    <property type="match status" value="1"/>
</dbReference>
<dbReference type="InterPro" id="IPR009006">
    <property type="entry name" value="Ala_racemase/Decarboxylase_C"/>
</dbReference>
<evidence type="ECO:0000256" key="2">
    <source>
        <dbReference type="ARBA" id="ARBA00004496"/>
    </source>
</evidence>
<dbReference type="InterPro" id="IPR022653">
    <property type="entry name" value="De-COase2_pyr-phos_BS"/>
</dbReference>
<dbReference type="OrthoDB" id="5034579at2759"/>
<evidence type="ECO:0000256" key="9">
    <source>
        <dbReference type="ARBA" id="ARBA00034115"/>
    </source>
</evidence>
<evidence type="ECO:0000256" key="7">
    <source>
        <dbReference type="ARBA" id="ARBA00023115"/>
    </source>
</evidence>
<dbReference type="SUPFAM" id="SSF50621">
    <property type="entry name" value="Alanine racemase C-terminal domain-like"/>
    <property type="match status" value="1"/>
</dbReference>
<name>G8Y9V1_PICSO</name>
<dbReference type="OMA" id="KCNNEPA"/>
<evidence type="ECO:0000259" key="19">
    <source>
        <dbReference type="Pfam" id="PF02784"/>
    </source>
</evidence>
<dbReference type="InterPro" id="IPR000183">
    <property type="entry name" value="Orn/DAP/Arg_de-COase"/>
</dbReference>
<feature type="region of interest" description="Disordered" evidence="17">
    <location>
        <begin position="26"/>
        <end position="46"/>
    </location>
</feature>
<comment type="subunit">
    <text evidence="13">Homodimer. Only the dimer is catalytically active, as the active sites are constructed of residues from both monomers.</text>
</comment>
<dbReference type="PROSITE" id="PS00878">
    <property type="entry name" value="ODR_DC_2_1"/>
    <property type="match status" value="1"/>
</dbReference>
<keyword evidence="4" id="KW-0963">Cytoplasm</keyword>
<evidence type="ECO:0000256" key="6">
    <source>
        <dbReference type="ARBA" id="ARBA00022898"/>
    </source>
</evidence>
<dbReference type="InterPro" id="IPR022657">
    <property type="entry name" value="De-COase2_CS"/>
</dbReference>
<comment type="subcellular location">
    <subcellularLocation>
        <location evidence="2">Cytoplasm</location>
    </subcellularLocation>
</comment>
<dbReference type="PRINTS" id="PR01179">
    <property type="entry name" value="ODADCRBXLASE"/>
</dbReference>
<dbReference type="Proteomes" id="UP000005222">
    <property type="component" value="Chromosome K"/>
</dbReference>
<feature type="active site" description="Proton donor" evidence="15">
    <location>
        <position position="409"/>
    </location>
</feature>
<dbReference type="Gene3D" id="3.20.20.10">
    <property type="entry name" value="Alanine racemase"/>
    <property type="match status" value="1"/>
</dbReference>
<dbReference type="GO" id="GO:0005737">
    <property type="term" value="C:cytoplasm"/>
    <property type="evidence" value="ECO:0007669"/>
    <property type="project" value="UniProtKB-SubCell"/>
</dbReference>
<dbReference type="CDD" id="cd00622">
    <property type="entry name" value="PLPDE_III_ODC"/>
    <property type="match status" value="1"/>
</dbReference>
<dbReference type="PROSITE" id="PS00879">
    <property type="entry name" value="ODR_DC_2_2"/>
    <property type="match status" value="1"/>
</dbReference>
<feature type="modified residue" description="N6-(pyridoxal phosphate)lysine" evidence="15">
    <location>
        <position position="111"/>
    </location>
</feature>
<dbReference type="PRINTS" id="PR01182">
    <property type="entry name" value="ORNDCRBXLASE"/>
</dbReference>
<evidence type="ECO:0000256" key="12">
    <source>
        <dbReference type="ARBA" id="ARBA00039485"/>
    </source>
</evidence>
<evidence type="ECO:0000313" key="20">
    <source>
        <dbReference type="EMBL" id="CCE83334.1"/>
    </source>
</evidence>
<dbReference type="InterPro" id="IPR002433">
    <property type="entry name" value="Orn_de-COase"/>
</dbReference>
<reference evidence="22" key="2">
    <citation type="journal article" date="2012" name="G3 (Bethesda)">
        <title>Pichia sorbitophila, an interspecies yeast hybrid reveals early steps of genome resolution following polyploidization.</title>
        <authorList>
            <person name="Leh Louis V."/>
            <person name="Despons L."/>
            <person name="Friedrich A."/>
            <person name="Martin T."/>
            <person name="Durrens P."/>
            <person name="Casaregola S."/>
            <person name="Neuveglise C."/>
            <person name="Fairhead C."/>
            <person name="Marck C."/>
            <person name="Cruz J.A."/>
            <person name="Straub M.L."/>
            <person name="Kugler V."/>
            <person name="Sacerdot C."/>
            <person name="Uzunov Z."/>
            <person name="Thierry A."/>
            <person name="Weiss S."/>
            <person name="Bleykasten C."/>
            <person name="De Montigny J."/>
            <person name="Jacques N."/>
            <person name="Jung P."/>
            <person name="Lemaire M."/>
            <person name="Mallet S."/>
            <person name="Morel G."/>
            <person name="Richard G.F."/>
            <person name="Sarkar A."/>
            <person name="Savel G."/>
            <person name="Schacherer J."/>
            <person name="Seret M.L."/>
            <person name="Talla E."/>
            <person name="Samson G."/>
            <person name="Jubin C."/>
            <person name="Poulain J."/>
            <person name="Vacherie B."/>
            <person name="Barbe V."/>
            <person name="Pelletier E."/>
            <person name="Sherman D.J."/>
            <person name="Westhof E."/>
            <person name="Weissenbach J."/>
            <person name="Baret P.V."/>
            <person name="Wincker P."/>
            <person name="Gaillardin C."/>
            <person name="Dujon B."/>
            <person name="Souciet J.L."/>
        </authorList>
    </citation>
    <scope>NUCLEOTIDE SEQUENCE [LARGE SCALE GENOMIC DNA]</scope>
    <source>
        <strain evidence="22">ATCC MYA-4447 / BCRC 22081 / CBS 7064 / NBRC 10061 / NRRL Y-12695</strain>
    </source>
</reference>
<dbReference type="GO" id="GO:0004586">
    <property type="term" value="F:ornithine decarboxylase activity"/>
    <property type="evidence" value="ECO:0007669"/>
    <property type="project" value="UniProtKB-EC"/>
</dbReference>